<dbReference type="SUPFAM" id="SSF55166">
    <property type="entry name" value="Hedgehog/DD-peptidase"/>
    <property type="match status" value="1"/>
</dbReference>
<dbReference type="PANTHER" id="PTHR34385">
    <property type="entry name" value="D-ALANYL-D-ALANINE CARBOXYPEPTIDASE"/>
    <property type="match status" value="1"/>
</dbReference>
<keyword evidence="4" id="KW-1185">Reference proteome</keyword>
<name>A0A916SMW8_9MICO</name>
<protein>
    <recommendedName>
        <fullName evidence="2">D-alanyl-D-alanine carboxypeptidase-like core domain-containing protein</fullName>
    </recommendedName>
</protein>
<feature type="region of interest" description="Disordered" evidence="1">
    <location>
        <begin position="1"/>
        <end position="39"/>
    </location>
</feature>
<evidence type="ECO:0000313" key="4">
    <source>
        <dbReference type="Proteomes" id="UP000606922"/>
    </source>
</evidence>
<dbReference type="PANTHER" id="PTHR34385:SF1">
    <property type="entry name" value="PEPTIDOGLYCAN L-ALANYL-D-GLUTAMATE ENDOPEPTIDASE CWLK"/>
    <property type="match status" value="1"/>
</dbReference>
<organism evidence="3 4">
    <name type="scientific">Conyzicola nivalis</name>
    <dbReference type="NCBI Taxonomy" id="1477021"/>
    <lineage>
        <taxon>Bacteria</taxon>
        <taxon>Bacillati</taxon>
        <taxon>Actinomycetota</taxon>
        <taxon>Actinomycetes</taxon>
        <taxon>Micrococcales</taxon>
        <taxon>Microbacteriaceae</taxon>
        <taxon>Conyzicola</taxon>
    </lineage>
</organism>
<feature type="compositionally biased region" description="Pro residues" evidence="1">
    <location>
        <begin position="14"/>
        <end position="31"/>
    </location>
</feature>
<evidence type="ECO:0000259" key="2">
    <source>
        <dbReference type="Pfam" id="PF02557"/>
    </source>
</evidence>
<reference evidence="3" key="1">
    <citation type="journal article" date="2014" name="Int. J. Syst. Evol. Microbiol.">
        <title>Complete genome sequence of Corynebacterium casei LMG S-19264T (=DSM 44701T), isolated from a smear-ripened cheese.</title>
        <authorList>
            <consortium name="US DOE Joint Genome Institute (JGI-PGF)"/>
            <person name="Walter F."/>
            <person name="Albersmeier A."/>
            <person name="Kalinowski J."/>
            <person name="Ruckert C."/>
        </authorList>
    </citation>
    <scope>NUCLEOTIDE SEQUENCE</scope>
    <source>
        <strain evidence="3">CGMCC 1.12813</strain>
    </source>
</reference>
<dbReference type="EMBL" id="BMGB01000001">
    <property type="protein sequence ID" value="GGB07307.1"/>
    <property type="molecule type" value="Genomic_DNA"/>
</dbReference>
<dbReference type="CDD" id="cd14852">
    <property type="entry name" value="LD-carboxypeptidase"/>
    <property type="match status" value="1"/>
</dbReference>
<feature type="domain" description="D-alanyl-D-alanine carboxypeptidase-like core" evidence="2">
    <location>
        <begin position="72"/>
        <end position="200"/>
    </location>
</feature>
<dbReference type="GO" id="GO:0008233">
    <property type="term" value="F:peptidase activity"/>
    <property type="evidence" value="ECO:0007669"/>
    <property type="project" value="InterPro"/>
</dbReference>
<dbReference type="InterPro" id="IPR058193">
    <property type="entry name" value="VanY/YodJ_core_dom"/>
</dbReference>
<evidence type="ECO:0000313" key="3">
    <source>
        <dbReference type="EMBL" id="GGB07307.1"/>
    </source>
</evidence>
<accession>A0A916SMW8</accession>
<dbReference type="InterPro" id="IPR003709">
    <property type="entry name" value="VanY-like_core_dom"/>
</dbReference>
<reference evidence="3" key="2">
    <citation type="submission" date="2020-09" db="EMBL/GenBank/DDBJ databases">
        <authorList>
            <person name="Sun Q."/>
            <person name="Zhou Y."/>
        </authorList>
    </citation>
    <scope>NUCLEOTIDE SEQUENCE</scope>
    <source>
        <strain evidence="3">CGMCC 1.12813</strain>
    </source>
</reference>
<comment type="caution">
    <text evidence="3">The sequence shown here is derived from an EMBL/GenBank/DDBJ whole genome shotgun (WGS) entry which is preliminary data.</text>
</comment>
<dbReference type="Gene3D" id="3.30.1380.10">
    <property type="match status" value="1"/>
</dbReference>
<dbReference type="InterPro" id="IPR052179">
    <property type="entry name" value="DD-CPase-like"/>
</dbReference>
<dbReference type="Proteomes" id="UP000606922">
    <property type="component" value="Unassembled WGS sequence"/>
</dbReference>
<dbReference type="GO" id="GO:0006508">
    <property type="term" value="P:proteolysis"/>
    <property type="evidence" value="ECO:0007669"/>
    <property type="project" value="InterPro"/>
</dbReference>
<dbReference type="AlphaFoldDB" id="A0A916SMW8"/>
<dbReference type="Pfam" id="PF02557">
    <property type="entry name" value="VanY"/>
    <property type="match status" value="1"/>
</dbReference>
<evidence type="ECO:0000256" key="1">
    <source>
        <dbReference type="SAM" id="MobiDB-lite"/>
    </source>
</evidence>
<gene>
    <name evidence="3" type="ORF">GCM10010979_22280</name>
</gene>
<sequence>MAPTASSTAHPTPSTTPTPEPSLTPETPPAPVASDDPSSLSVVVNKLRPLNPGNYAPADLVEVPVPYANKPFLRQEASNAVVAMFQAFTAQTGLSMQAQSAYRSYDSQVSVYAGWVASKGKAGADLTSARPGHSEHQTGLAIDVSALPAQCTLQGCFADTPQGQWLAANAATYGFVLRYPDGGTPVTGYEFEPWHYRYVGIATAADYVASGAATLEQYFGLPAAPDYAP</sequence>
<proteinExistence type="predicted"/>
<feature type="compositionally biased region" description="Low complexity" evidence="1">
    <location>
        <begin position="1"/>
        <end position="13"/>
    </location>
</feature>
<dbReference type="InterPro" id="IPR009045">
    <property type="entry name" value="Zn_M74/Hedgehog-like"/>
</dbReference>